<proteinExistence type="predicted"/>
<dbReference type="PANTHER" id="PTHR21228">
    <property type="entry name" value="FAST LEU-RICH DOMAIN-CONTAINING"/>
    <property type="match status" value="1"/>
</dbReference>
<dbReference type="GO" id="GO:1901259">
    <property type="term" value="P:chloroplast rRNA processing"/>
    <property type="evidence" value="ECO:0007669"/>
    <property type="project" value="TreeGrafter"/>
</dbReference>
<dbReference type="PANTHER" id="PTHR21228:SF40">
    <property type="entry name" value="LD45607P"/>
    <property type="match status" value="1"/>
</dbReference>
<comment type="caution">
    <text evidence="1">The sequence shown here is derived from an EMBL/GenBank/DDBJ whole genome shotgun (WGS) entry which is preliminary data.</text>
</comment>
<dbReference type="GO" id="GO:0009507">
    <property type="term" value="C:chloroplast"/>
    <property type="evidence" value="ECO:0007669"/>
    <property type="project" value="GOC"/>
</dbReference>
<dbReference type="GO" id="GO:0000963">
    <property type="term" value="P:mitochondrial RNA processing"/>
    <property type="evidence" value="ECO:0007669"/>
    <property type="project" value="TreeGrafter"/>
</dbReference>
<dbReference type="GO" id="GO:0003723">
    <property type="term" value="F:RNA binding"/>
    <property type="evidence" value="ECO:0007669"/>
    <property type="project" value="TreeGrafter"/>
</dbReference>
<dbReference type="GO" id="GO:0005759">
    <property type="term" value="C:mitochondrial matrix"/>
    <property type="evidence" value="ECO:0007669"/>
    <property type="project" value="TreeGrafter"/>
</dbReference>
<organism evidence="1 2">
    <name type="scientific">Effrenium voratum</name>
    <dbReference type="NCBI Taxonomy" id="2562239"/>
    <lineage>
        <taxon>Eukaryota</taxon>
        <taxon>Sar</taxon>
        <taxon>Alveolata</taxon>
        <taxon>Dinophyceae</taxon>
        <taxon>Suessiales</taxon>
        <taxon>Symbiodiniaceae</taxon>
        <taxon>Effrenium</taxon>
    </lineage>
</organism>
<dbReference type="EMBL" id="CAUJNA010001013">
    <property type="protein sequence ID" value="CAJ1383419.1"/>
    <property type="molecule type" value="Genomic_DNA"/>
</dbReference>
<evidence type="ECO:0000313" key="1">
    <source>
        <dbReference type="EMBL" id="CAJ1383419.1"/>
    </source>
</evidence>
<evidence type="ECO:0008006" key="3">
    <source>
        <dbReference type="Google" id="ProtNLM"/>
    </source>
</evidence>
<accession>A0AA36IBY4</accession>
<evidence type="ECO:0000313" key="2">
    <source>
        <dbReference type="Proteomes" id="UP001178507"/>
    </source>
</evidence>
<protein>
    <recommendedName>
        <fullName evidence="3">RAP domain-containing protein</fullName>
    </recommendedName>
</protein>
<dbReference type="InterPro" id="IPR050870">
    <property type="entry name" value="FAST_kinase"/>
</dbReference>
<gene>
    <name evidence="1" type="ORF">EVOR1521_LOCUS10538</name>
</gene>
<name>A0AA36IBY4_9DINO</name>
<dbReference type="GO" id="GO:0044528">
    <property type="term" value="P:regulation of mitochondrial mRNA stability"/>
    <property type="evidence" value="ECO:0007669"/>
    <property type="project" value="TreeGrafter"/>
</dbReference>
<keyword evidence="2" id="KW-1185">Reference proteome</keyword>
<dbReference type="AlphaFoldDB" id="A0AA36IBY4"/>
<sequence length="538" mass="58705">MVLALTGFRRRWLGTSTAAVTKLHQAAKRSRNSDGELLELFQTVTRSLEIITPRQLALVAWSAARLHFNFSCYDARQIPQQILIRAAELDAQGVSMVMWSLAVLSHSEVEPLLASVVLKLPELSIQGVSNTLWACAVLRQERTPMMNALQRQPMLSKVAFASSQAASNIVWATARLSWAGSPIQEAAAQLACHRVLELRPAEAAAIVWAIAGKSRPGPRARRALDLITQQAVSCPEPKIMAACVWSMATLLVTAKPLWEQLQAAVEAVSKQAKGFKSQELSHVFWGLASVSLSSSSPLWQALAHAALSQIQELSSTELAAISWAMAATRCVWPTWSTALAASRAHDTPNLRTLASLAWSWATLEFESGFLSSSVNEQACKLVKAYADAFPQLPAAACPPGSARSSCNPCRAELHKELIDPLLQLSWAFSFAKVDSTLYQSEAKILLRHVGSTWDKEFSLSTAPIRRTSTFDEPQVLLQKPGVVLVLKPPGWEVDGGKDAGQARPDGAFKLSTYLQHCFPCRQGGATQCHETHWHFTAS</sequence>
<dbReference type="Proteomes" id="UP001178507">
    <property type="component" value="Unassembled WGS sequence"/>
</dbReference>
<reference evidence="1" key="1">
    <citation type="submission" date="2023-08" db="EMBL/GenBank/DDBJ databases">
        <authorList>
            <person name="Chen Y."/>
            <person name="Shah S."/>
            <person name="Dougan E. K."/>
            <person name="Thang M."/>
            <person name="Chan C."/>
        </authorList>
    </citation>
    <scope>NUCLEOTIDE SEQUENCE</scope>
</reference>
<dbReference type="GO" id="GO:0035770">
    <property type="term" value="C:ribonucleoprotein granule"/>
    <property type="evidence" value="ECO:0007669"/>
    <property type="project" value="TreeGrafter"/>
</dbReference>